<sequence length="1104" mass="122261">MVIMAPDWLAEAVAEFGESCRERLAGDVGEAEAAIRGPLEQLLRTVGSRHGLDVVPHGEAPLSGLGVRPDYAIRVDGVVTGYIEVKKPGAPLDPAAFKGHNLRQWRRLRDLPNLLYTTGTHWRLYRDGELVGEAVLNGDLRTAGRTLSASDSLLEQVLVGFLLWAPQPIISVGALVKAVAPLCRLLRASVLDQLAAERRAVREGADKWQQPFIGLARDWRNLLFPTADDTTFADYYAQTLTFALLLARSENIDVAGADMHRIARQLGAGQEHALMSKALQLLTDSATDQLTVTLDLLRRVIGAVDWPRVRAGRHDAYLHLYESFLDVYDPELRQDSGSYYTPREVVDAMVRLVGDVLATRLDTPGRYLAPSVTTVDPAMGTGTYLHAIIEHSARQAAAADGVGAVPKAITGLVRRLIGFEMQMGPYAVAEMRTADLLKRHGAKSPKGGLRLYVTNTLDDPYIEVMQLAATFEPIARSRRRANEVKANTPVTVVIGNPPYREHADGEGGWVESGNPSTAIPLDRFRLTGNGRMEYVLKNLYVYFWAWATWKVFDAHVDDRHGVVAFITTSGYLKGPGFKGMRRYLRRTCSEGWIIDVTPEGMRPDVSTRVFRGVQQPLAIGIFVRRSDTDPDTPATLHHTKVTGLREDKYRQLTALTLDSPQWRRVRTDWEAPFTPAADSAWDDYPALGDLFPWTAPGMKPNRTWVYAPSPEILQRRWARLIGETNPTRKRALLKATRDRDLDSNVQPLPRGNKHSTTLGKETGPCPEPRRIAYRSFDRHWVIPDRRVIDFPRPELWDAEQAGQIFISEQHAQPIAPGPAITFAALVPDMHHFKGSEGGRVLPMLHPNGSPNLAPGLTAELTRRLRVPVTVQEVIAYIAAVTSHAAFTARFLDELATPGVRVPITSDPQLFAEAVALGNTLIWAATYGAAAADPDQGRPADTITFPPGDERRVTNLTPIGDQLPEKITYEEPSQRLHVGAGTFTPVTPRMWEYEVSGMNVIRHWFGYRKANPAGKKTSPLDDTHLDQWPHEWVTELNELLTALRRITDLEPDQAALLDRILNGPIITRAALASAGVKFPATSKDRKPRYGLSTSESDGEGQGVLM</sequence>
<dbReference type="GO" id="GO:0003677">
    <property type="term" value="F:DNA binding"/>
    <property type="evidence" value="ECO:0007669"/>
    <property type="project" value="InterPro"/>
</dbReference>
<dbReference type="EMBL" id="JACJII010000001">
    <property type="protein sequence ID" value="MBA9003037.1"/>
    <property type="molecule type" value="Genomic_DNA"/>
</dbReference>
<organism evidence="8 9">
    <name type="scientific">Thermomonospora cellulosilytica</name>
    <dbReference type="NCBI Taxonomy" id="1411118"/>
    <lineage>
        <taxon>Bacteria</taxon>
        <taxon>Bacillati</taxon>
        <taxon>Actinomycetota</taxon>
        <taxon>Actinomycetes</taxon>
        <taxon>Streptosporangiales</taxon>
        <taxon>Thermomonosporaceae</taxon>
        <taxon>Thermomonospora</taxon>
    </lineage>
</organism>
<dbReference type="Gene3D" id="3.40.50.150">
    <property type="entry name" value="Vaccinia Virus protein VP39"/>
    <property type="match status" value="1"/>
</dbReference>
<evidence type="ECO:0000256" key="3">
    <source>
        <dbReference type="ARBA" id="ARBA00022679"/>
    </source>
</evidence>
<evidence type="ECO:0000256" key="4">
    <source>
        <dbReference type="ARBA" id="ARBA00047942"/>
    </source>
</evidence>
<dbReference type="InterPro" id="IPR041635">
    <property type="entry name" value="Type_ISP_LLaBIII_C"/>
</dbReference>
<dbReference type="Proteomes" id="UP000539313">
    <property type="component" value="Unassembled WGS sequence"/>
</dbReference>
<evidence type="ECO:0000259" key="7">
    <source>
        <dbReference type="Pfam" id="PF18135"/>
    </source>
</evidence>
<dbReference type="InterPro" id="IPR003356">
    <property type="entry name" value="DNA_methylase_A-5"/>
</dbReference>
<dbReference type="InterPro" id="IPR029063">
    <property type="entry name" value="SAM-dependent_MTases_sf"/>
</dbReference>
<feature type="region of interest" description="Disordered" evidence="5">
    <location>
        <begin position="1079"/>
        <end position="1104"/>
    </location>
</feature>
<dbReference type="AlphaFoldDB" id="A0A7W3MWE5"/>
<comment type="catalytic activity">
    <reaction evidence="4">
        <text>a 2'-deoxyadenosine in DNA + S-adenosyl-L-methionine = an N(6)-methyl-2'-deoxyadenosine in DNA + S-adenosyl-L-homocysteine + H(+)</text>
        <dbReference type="Rhea" id="RHEA:15197"/>
        <dbReference type="Rhea" id="RHEA-COMP:12418"/>
        <dbReference type="Rhea" id="RHEA-COMP:12419"/>
        <dbReference type="ChEBI" id="CHEBI:15378"/>
        <dbReference type="ChEBI" id="CHEBI:57856"/>
        <dbReference type="ChEBI" id="CHEBI:59789"/>
        <dbReference type="ChEBI" id="CHEBI:90615"/>
        <dbReference type="ChEBI" id="CHEBI:90616"/>
        <dbReference type="EC" id="2.1.1.72"/>
    </reaction>
</comment>
<evidence type="ECO:0000256" key="2">
    <source>
        <dbReference type="ARBA" id="ARBA00022603"/>
    </source>
</evidence>
<dbReference type="InterPro" id="IPR050953">
    <property type="entry name" value="N4_N6_ade-DNA_methylase"/>
</dbReference>
<evidence type="ECO:0000313" key="8">
    <source>
        <dbReference type="EMBL" id="MBA9003037.1"/>
    </source>
</evidence>
<dbReference type="Pfam" id="PF02384">
    <property type="entry name" value="N6_Mtase"/>
    <property type="match status" value="1"/>
</dbReference>
<gene>
    <name evidence="8" type="ORF">HNR21_001919</name>
</gene>
<comment type="caution">
    <text evidence="8">The sequence shown here is derived from an EMBL/GenBank/DDBJ whole genome shotgun (WGS) entry which is preliminary data.</text>
</comment>
<dbReference type="EC" id="2.1.1.72" evidence="1"/>
<feature type="domain" description="DNA methylase adenine-specific" evidence="6">
    <location>
        <begin position="315"/>
        <end position="502"/>
    </location>
</feature>
<proteinExistence type="predicted"/>
<evidence type="ECO:0000256" key="1">
    <source>
        <dbReference type="ARBA" id="ARBA00011900"/>
    </source>
</evidence>
<name>A0A7W3MWE5_9ACTN</name>
<keyword evidence="9" id="KW-1185">Reference proteome</keyword>
<dbReference type="PANTHER" id="PTHR33841">
    <property type="entry name" value="DNA METHYLTRANSFERASE YEEA-RELATED"/>
    <property type="match status" value="1"/>
</dbReference>
<evidence type="ECO:0000259" key="6">
    <source>
        <dbReference type="Pfam" id="PF02384"/>
    </source>
</evidence>
<evidence type="ECO:0000313" key="9">
    <source>
        <dbReference type="Proteomes" id="UP000539313"/>
    </source>
</evidence>
<accession>A0A7W3MWE5</accession>
<dbReference type="GO" id="GO:0009007">
    <property type="term" value="F:site-specific DNA-methyltransferase (adenine-specific) activity"/>
    <property type="evidence" value="ECO:0007669"/>
    <property type="project" value="UniProtKB-EC"/>
</dbReference>
<dbReference type="PANTHER" id="PTHR33841:SF1">
    <property type="entry name" value="DNA METHYLTRANSFERASE A"/>
    <property type="match status" value="1"/>
</dbReference>
<protein>
    <recommendedName>
        <fullName evidence="1">site-specific DNA-methyltransferase (adenine-specific)</fullName>
        <ecNumber evidence="1">2.1.1.72</ecNumber>
    </recommendedName>
</protein>
<dbReference type="PRINTS" id="PR00507">
    <property type="entry name" value="N12N6MTFRASE"/>
</dbReference>
<keyword evidence="2" id="KW-0489">Methyltransferase</keyword>
<dbReference type="SUPFAM" id="SSF53335">
    <property type="entry name" value="S-adenosyl-L-methionine-dependent methyltransferases"/>
    <property type="match status" value="1"/>
</dbReference>
<feature type="domain" description="Type ISP restriction-modification enzyme LLaBIII C-terminal specificity" evidence="7">
    <location>
        <begin position="689"/>
        <end position="1036"/>
    </location>
</feature>
<evidence type="ECO:0000256" key="5">
    <source>
        <dbReference type="SAM" id="MobiDB-lite"/>
    </source>
</evidence>
<keyword evidence="3" id="KW-0808">Transferase</keyword>
<dbReference type="GO" id="GO:0032259">
    <property type="term" value="P:methylation"/>
    <property type="evidence" value="ECO:0007669"/>
    <property type="project" value="UniProtKB-KW"/>
</dbReference>
<dbReference type="GO" id="GO:0008170">
    <property type="term" value="F:N-methyltransferase activity"/>
    <property type="evidence" value="ECO:0007669"/>
    <property type="project" value="InterPro"/>
</dbReference>
<dbReference type="Pfam" id="PF18135">
    <property type="entry name" value="Type_ISP_C"/>
    <property type="match status" value="1"/>
</dbReference>
<reference evidence="8 9" key="1">
    <citation type="submission" date="2020-08" db="EMBL/GenBank/DDBJ databases">
        <title>Sequencing the genomes of 1000 actinobacteria strains.</title>
        <authorList>
            <person name="Klenk H.-P."/>
        </authorList>
    </citation>
    <scope>NUCLEOTIDE SEQUENCE [LARGE SCALE GENOMIC DNA]</scope>
    <source>
        <strain evidence="8 9">DSM 45823</strain>
    </source>
</reference>
<feature type="region of interest" description="Disordered" evidence="5">
    <location>
        <begin position="740"/>
        <end position="766"/>
    </location>
</feature>